<dbReference type="EMBL" id="FO082271">
    <property type="protein sequence ID" value="CCO17689.1"/>
    <property type="molecule type" value="Genomic_DNA"/>
</dbReference>
<feature type="region of interest" description="Disordered" evidence="1">
    <location>
        <begin position="1"/>
        <end position="65"/>
    </location>
</feature>
<reference evidence="2 3" key="1">
    <citation type="submission" date="2011-10" db="EMBL/GenBank/DDBJ databases">
        <authorList>
            <person name="Genoscope - CEA"/>
        </authorList>
    </citation>
    <scope>NUCLEOTIDE SEQUENCE [LARGE SCALE GENOMIC DNA]</scope>
    <source>
        <strain evidence="2 3">RCC 1105</strain>
    </source>
</reference>
<feature type="region of interest" description="Disordered" evidence="1">
    <location>
        <begin position="192"/>
        <end position="226"/>
    </location>
</feature>
<name>K8EI44_9CHLO</name>
<proteinExistence type="predicted"/>
<sequence>MTASSFSEGGKGGEEGKEEEERDVMSRAEFVSNLIKAMEMSKKRNEEEEEENDNDSKTRAKKCARKMRFDYPQVTRKELERLSETLDKDGTDLRFDSKVLENIALGATKADDANSNTNSTVDGVGSKDAHRKLAIQVFAEFPLRMMGDDETAAREAEAILGEVDFSEEEEAEMDEPGLEDVVAFAEESGVEKATTAIEKNSSESKNGGVAAKDDDSTDDDDDAANWLPLEMNGLNTTSNGEMETQRRHVRTFTRIEKVQFLLRKLTPALIGADDYSRVSDGSAPYVSRKTTETLTKLFENISEKIQSSDRKNSGGDEYLFYREMRSAAMNCLRSRFLVSPNDIVANECLKRILKSLRFGEYAKRSALEKKMNGDDGAKEDELDSMALLAHLAVRFAEKNALGVNFSVFGQLEKSASSSSSNLSNARRAFAPLVADSLLVIATRFWSFAGTEKDKKGNDSMTNVDEEDTALNACALLLSYVFTTSDANAADGMILNSGCIASLAAYFSAKGVLKIEEEDNASSYFAPGSAAARRCISLGIASSKATREYFSKAPMCVAASKLDTFVNSSHGVVWSLAVDADEEEAVKRMKHISSTHANSIEMLNTILLVSACFASANTKNNALWQRKGAFHQTLAEILASTKEVEKCLVEDAKRRIAERRGQNERKQNDSDDDEDDKNTESVNASSLSDAKIDPELEKARDIATLSSRVLKDLVAASTLGDVAAIRKSD</sequence>
<protein>
    <submittedName>
        <fullName evidence="2">Uncharacterized protein</fullName>
    </submittedName>
</protein>
<feature type="compositionally biased region" description="Basic and acidic residues" evidence="1">
    <location>
        <begin position="658"/>
        <end position="668"/>
    </location>
</feature>
<organism evidence="2 3">
    <name type="scientific">Bathycoccus prasinos</name>
    <dbReference type="NCBI Taxonomy" id="41875"/>
    <lineage>
        <taxon>Eukaryota</taxon>
        <taxon>Viridiplantae</taxon>
        <taxon>Chlorophyta</taxon>
        <taxon>Mamiellophyceae</taxon>
        <taxon>Mamiellales</taxon>
        <taxon>Bathycoccaceae</taxon>
        <taxon>Bathycoccus</taxon>
    </lineage>
</organism>
<evidence type="ECO:0000313" key="3">
    <source>
        <dbReference type="Proteomes" id="UP000198341"/>
    </source>
</evidence>
<feature type="region of interest" description="Disordered" evidence="1">
    <location>
        <begin position="658"/>
        <end position="691"/>
    </location>
</feature>
<gene>
    <name evidence="2" type="ORF">Bathy08g02560</name>
</gene>
<evidence type="ECO:0000313" key="2">
    <source>
        <dbReference type="EMBL" id="CCO17689.1"/>
    </source>
</evidence>
<accession>K8EI44</accession>
<dbReference type="GeneID" id="19014235"/>
<dbReference type="AlphaFoldDB" id="K8EI44"/>
<dbReference type="RefSeq" id="XP_007511568.1">
    <property type="nucleotide sequence ID" value="XM_007511506.1"/>
</dbReference>
<evidence type="ECO:0000256" key="1">
    <source>
        <dbReference type="SAM" id="MobiDB-lite"/>
    </source>
</evidence>
<keyword evidence="3" id="KW-1185">Reference proteome</keyword>
<dbReference type="Proteomes" id="UP000198341">
    <property type="component" value="Chromosome 8"/>
</dbReference>
<dbReference type="KEGG" id="bpg:Bathy08g02560"/>